<dbReference type="eggNOG" id="arCOG01020">
    <property type="taxonomic scope" value="Archaea"/>
</dbReference>
<dbReference type="InParanoid" id="M0D1D7"/>
<dbReference type="Proteomes" id="UP000011513">
    <property type="component" value="Unassembled WGS sequence"/>
</dbReference>
<evidence type="ECO:0000313" key="5">
    <source>
        <dbReference type="Proteomes" id="UP000011513"/>
    </source>
</evidence>
<dbReference type="InterPro" id="IPR028082">
    <property type="entry name" value="Peripla_BP_I"/>
</dbReference>
<name>M0D1D7_HALPD</name>
<evidence type="ECO:0000313" key="4">
    <source>
        <dbReference type="EMBL" id="ELZ27959.1"/>
    </source>
</evidence>
<accession>M0D1D7</accession>
<dbReference type="CDD" id="cd06340">
    <property type="entry name" value="PBP1_ABC_ligand_binding-like"/>
    <property type="match status" value="1"/>
</dbReference>
<keyword evidence="5" id="KW-1185">Reference proteome</keyword>
<dbReference type="SUPFAM" id="SSF53822">
    <property type="entry name" value="Periplasmic binding protein-like I"/>
    <property type="match status" value="1"/>
</dbReference>
<gene>
    <name evidence="4" type="ORF">C474_15699</name>
</gene>
<feature type="compositionally biased region" description="Low complexity" evidence="2">
    <location>
        <begin position="54"/>
        <end position="71"/>
    </location>
</feature>
<dbReference type="InterPro" id="IPR028081">
    <property type="entry name" value="Leu-bd"/>
</dbReference>
<organism evidence="4 5">
    <name type="scientific">Halogeometricum pallidum JCM 14848</name>
    <dbReference type="NCBI Taxonomy" id="1227487"/>
    <lineage>
        <taxon>Archaea</taxon>
        <taxon>Methanobacteriati</taxon>
        <taxon>Methanobacteriota</taxon>
        <taxon>Stenosarchaea group</taxon>
        <taxon>Halobacteria</taxon>
        <taxon>Halobacteriales</taxon>
        <taxon>Haloferacaceae</taxon>
        <taxon>Halogeometricum</taxon>
    </lineage>
</organism>
<evidence type="ECO:0000259" key="3">
    <source>
        <dbReference type="Pfam" id="PF13458"/>
    </source>
</evidence>
<evidence type="ECO:0000256" key="2">
    <source>
        <dbReference type="SAM" id="MobiDB-lite"/>
    </source>
</evidence>
<dbReference type="Pfam" id="PF13458">
    <property type="entry name" value="Peripla_BP_6"/>
    <property type="match status" value="1"/>
</dbReference>
<dbReference type="OrthoDB" id="264684at2157"/>
<sequence length="443" mass="46564">MGKTTKSPFSSQRRRFIKAAGATALTLGLAGCASDDADSGGESTPSESGGGDTTGESTQTEGTTTGSSQSSVDEVVIGSNHPLSGSLAATGVGMSNAIKLAAMRKNEEGGIESLGGAQVKVIEGDNQGAQELGGQVSEELLSEGAHVLTGCYSSPVTTAATQVAERQGVPFVISIAAADNILEGRGFDYIYRPQPPARRLASDYADLVPTVIRDNGGTVETAGLFYINNSYGQAIRDSLREFLPQQNVEIVAETALEFGASNANTQVSRLRSADPDTVIATTYVNGGVLLAQAMQDQSYRPSYLSACASATFTDDRSVRDIGDFANGVMDNNYALNPTIDKTAEVRSQFTDNYDQEFSASVGMAYTAGEVIIQAIENAASVDPDDINGALKELRYEDHISAMGPISFNDTGENENALAPVNQVQDLSVKVVYPQEYAEAQPQL</sequence>
<keyword evidence="1" id="KW-0732">Signal</keyword>
<dbReference type="InterPro" id="IPR051010">
    <property type="entry name" value="BCAA_transport"/>
</dbReference>
<dbReference type="PROSITE" id="PS51318">
    <property type="entry name" value="TAT"/>
    <property type="match status" value="1"/>
</dbReference>
<dbReference type="EMBL" id="AOIV01000038">
    <property type="protein sequence ID" value="ELZ27959.1"/>
    <property type="molecule type" value="Genomic_DNA"/>
</dbReference>
<dbReference type="PATRIC" id="fig|1227487.5.peg.3108"/>
<reference evidence="4 5" key="1">
    <citation type="journal article" date="2014" name="PLoS Genet.">
        <title>Phylogenetically driven sequencing of extremely halophilic archaea reveals strategies for static and dynamic osmo-response.</title>
        <authorList>
            <person name="Becker E.A."/>
            <person name="Seitzer P.M."/>
            <person name="Tritt A."/>
            <person name="Larsen D."/>
            <person name="Krusor M."/>
            <person name="Yao A.I."/>
            <person name="Wu D."/>
            <person name="Madern D."/>
            <person name="Eisen J.A."/>
            <person name="Darling A.E."/>
            <person name="Facciotti M.T."/>
        </authorList>
    </citation>
    <scope>NUCLEOTIDE SEQUENCE [LARGE SCALE GENOMIC DNA]</scope>
    <source>
        <strain evidence="4 5">JCM 14848</strain>
    </source>
</reference>
<dbReference type="InterPro" id="IPR006311">
    <property type="entry name" value="TAT_signal"/>
</dbReference>
<dbReference type="RefSeq" id="WP_008388421.1">
    <property type="nucleotide sequence ID" value="NZ_AOIV01000038.1"/>
</dbReference>
<comment type="caution">
    <text evidence="4">The sequence shown here is derived from an EMBL/GenBank/DDBJ whole genome shotgun (WGS) entry which is preliminary data.</text>
</comment>
<dbReference type="AlphaFoldDB" id="M0D1D7"/>
<protein>
    <submittedName>
        <fullName evidence="4">Branched-chain amino acid ABC transporter substrate-binding protein</fullName>
    </submittedName>
</protein>
<dbReference type="PANTHER" id="PTHR30483">
    <property type="entry name" value="LEUCINE-SPECIFIC-BINDING PROTEIN"/>
    <property type="match status" value="1"/>
</dbReference>
<dbReference type="Gene3D" id="3.40.50.2300">
    <property type="match status" value="2"/>
</dbReference>
<proteinExistence type="predicted"/>
<feature type="region of interest" description="Disordered" evidence="2">
    <location>
        <begin position="31"/>
        <end position="71"/>
    </location>
</feature>
<dbReference type="PROSITE" id="PS51257">
    <property type="entry name" value="PROKAR_LIPOPROTEIN"/>
    <property type="match status" value="1"/>
</dbReference>
<evidence type="ECO:0000256" key="1">
    <source>
        <dbReference type="ARBA" id="ARBA00022729"/>
    </source>
</evidence>
<feature type="domain" description="Leucine-binding protein" evidence="3">
    <location>
        <begin position="75"/>
        <end position="416"/>
    </location>
</feature>